<dbReference type="EMBL" id="JAKJXO020000005">
    <property type="protein sequence ID" value="KAL1605234.1"/>
    <property type="molecule type" value="Genomic_DNA"/>
</dbReference>
<gene>
    <name evidence="1" type="ORF">SLS60_004778</name>
</gene>
<evidence type="ECO:0000313" key="1">
    <source>
        <dbReference type="EMBL" id="KAL1605234.1"/>
    </source>
</evidence>
<reference evidence="1 2" key="1">
    <citation type="submission" date="2024-02" db="EMBL/GenBank/DDBJ databases">
        <title>De novo assembly and annotation of 12 fungi associated with fruit tree decline syndrome in Ontario, Canada.</title>
        <authorList>
            <person name="Sulman M."/>
            <person name="Ellouze W."/>
            <person name="Ilyukhin E."/>
        </authorList>
    </citation>
    <scope>NUCLEOTIDE SEQUENCE [LARGE SCALE GENOMIC DNA]</scope>
    <source>
        <strain evidence="1 2">M42-189</strain>
    </source>
</reference>
<accession>A0ABR3RM77</accession>
<protein>
    <submittedName>
        <fullName evidence="1">Uncharacterized protein</fullName>
    </submittedName>
</protein>
<sequence>MRDHLKDVHDLSQDLLAKLNFKGGRFRSLKTIEEKWKHAFIILFPETPKDNVPVPFKIHNNTTEKALSDPVDDLQSSHKDSCTEQVQLDITSLLGRMQNRLFDRLNSNANVPTSLRLDILANFETDFNDIIADLAGEAVLGTINVGNMMAYKGATNHFEDLNLDWNCLPTYGPTPDLEFTDKKSTSEATHFIEPILGTDNGNGSTYIDHHRVHGLPNSPLLVSRLMYDPMYNDAKWTFLQPYLAQLKASHNEEIEWVHMCQLAPFGTTSDSVTDEKKVQDFGCQLPTPPATPSSYSSAVYAKVVPEPIPAEGNSIFSLPADHNHDAPLGDISTAVMTDTKAQDEFDVSVFVSCLEDEQYYYLGSFEQDECGNRDM</sequence>
<name>A0ABR3RM77_9PLEO</name>
<organism evidence="1 2">
    <name type="scientific">Paraconiothyrium brasiliense</name>
    <dbReference type="NCBI Taxonomy" id="300254"/>
    <lineage>
        <taxon>Eukaryota</taxon>
        <taxon>Fungi</taxon>
        <taxon>Dikarya</taxon>
        <taxon>Ascomycota</taxon>
        <taxon>Pezizomycotina</taxon>
        <taxon>Dothideomycetes</taxon>
        <taxon>Pleosporomycetidae</taxon>
        <taxon>Pleosporales</taxon>
        <taxon>Massarineae</taxon>
        <taxon>Didymosphaeriaceae</taxon>
        <taxon>Paraconiothyrium</taxon>
    </lineage>
</organism>
<proteinExistence type="predicted"/>
<keyword evidence="2" id="KW-1185">Reference proteome</keyword>
<comment type="caution">
    <text evidence="1">The sequence shown here is derived from an EMBL/GenBank/DDBJ whole genome shotgun (WGS) entry which is preliminary data.</text>
</comment>
<evidence type="ECO:0000313" key="2">
    <source>
        <dbReference type="Proteomes" id="UP001521785"/>
    </source>
</evidence>
<dbReference type="Proteomes" id="UP001521785">
    <property type="component" value="Unassembled WGS sequence"/>
</dbReference>